<dbReference type="STRING" id="37360.A0A0G4IMZ9"/>
<protein>
    <recommendedName>
        <fullName evidence="3">Peptidase M20 dimerisation domain-containing protein</fullName>
    </recommendedName>
</protein>
<dbReference type="Gene3D" id="3.40.630.10">
    <property type="entry name" value="Zn peptidases"/>
    <property type="match status" value="1"/>
</dbReference>
<dbReference type="Pfam" id="PF01546">
    <property type="entry name" value="Peptidase_M20"/>
    <property type="match status" value="1"/>
</dbReference>
<dbReference type="InterPro" id="IPR011650">
    <property type="entry name" value="Peptidase_M20_dimer"/>
</dbReference>
<organism evidence="4 6">
    <name type="scientific">Plasmodiophora brassicae</name>
    <name type="common">Clubroot disease agent</name>
    <dbReference type="NCBI Taxonomy" id="37360"/>
    <lineage>
        <taxon>Eukaryota</taxon>
        <taxon>Sar</taxon>
        <taxon>Rhizaria</taxon>
        <taxon>Endomyxa</taxon>
        <taxon>Phytomyxea</taxon>
        <taxon>Plasmodiophorida</taxon>
        <taxon>Plasmodiophoridae</taxon>
        <taxon>Plasmodiophora</taxon>
    </lineage>
</organism>
<evidence type="ECO:0000313" key="6">
    <source>
        <dbReference type="Proteomes" id="UP000039324"/>
    </source>
</evidence>
<evidence type="ECO:0000256" key="2">
    <source>
        <dbReference type="ARBA" id="ARBA00022801"/>
    </source>
</evidence>
<dbReference type="OrthoDB" id="7832001at2759"/>
<evidence type="ECO:0000313" key="5">
    <source>
        <dbReference type="EMBL" id="SPQ94622.1"/>
    </source>
</evidence>
<proteinExistence type="predicted"/>
<reference evidence="4 6" key="1">
    <citation type="submission" date="2015-02" db="EMBL/GenBank/DDBJ databases">
        <authorList>
            <person name="Chooi Y.-H."/>
        </authorList>
    </citation>
    <scope>NUCLEOTIDE SEQUENCE [LARGE SCALE GENOMIC DNA]</scope>
    <source>
        <strain evidence="4">E3</strain>
    </source>
</reference>
<dbReference type="Proteomes" id="UP000290189">
    <property type="component" value="Unassembled WGS sequence"/>
</dbReference>
<dbReference type="PANTHER" id="PTHR43808">
    <property type="entry name" value="ACETYLORNITHINE DEACETYLASE"/>
    <property type="match status" value="1"/>
</dbReference>
<name>A0A0G4IMZ9_PLABS</name>
<dbReference type="PANTHER" id="PTHR43808:SF3">
    <property type="entry name" value="ACETYLORNITHINE DEACETYLASE"/>
    <property type="match status" value="1"/>
</dbReference>
<evidence type="ECO:0000313" key="7">
    <source>
        <dbReference type="Proteomes" id="UP000290189"/>
    </source>
</evidence>
<evidence type="ECO:0000256" key="1">
    <source>
        <dbReference type="ARBA" id="ARBA00022723"/>
    </source>
</evidence>
<sequence>MGGMDQLRFDRESFLSLLRVLIGHSERLQNNPPELIPQEDLAADAVVAFLAPYTAPKGPLQVKKCTYVKGRSNLLITYNPDGSSKVVSFVGSHMDVVPANPEDWTVPPFELTVDGDKLSGRGVTDCLGHVAMIAELFKQLAISKVRPGVAVVAVFIASEENTTIPDVGIDAMQKAGELEHLKSGPVIWVDSANFGPTLGTAGVLQWQIDLTGKLFHSGLPHKAINCIELAAAVLQNIQKRFHEDFAPTENEERYKFITGCSLKATQISVPKGGLNQIPGQCTLQGDIRITPFYDPREIMRRVEQYVAEIDVAKLASFGYGRYELPDEGIKAKIALKWLGDPWAGIACNLDSPGHKALDAAIAKVKGSSSSFSLTGSLPLVGDLQQEGFDVQITGFGRMEAYHAKDEYGYLSEFEQGFTILANVITQIGAR</sequence>
<accession>A0A0G4IMZ9</accession>
<dbReference type="GO" id="GO:0046872">
    <property type="term" value="F:metal ion binding"/>
    <property type="evidence" value="ECO:0007669"/>
    <property type="project" value="UniProtKB-KW"/>
</dbReference>
<gene>
    <name evidence="4" type="ORF">PBRA_005173</name>
    <name evidence="5" type="ORF">PLBR_LOCUS1837</name>
</gene>
<dbReference type="InterPro" id="IPR002933">
    <property type="entry name" value="Peptidase_M20"/>
</dbReference>
<evidence type="ECO:0000259" key="3">
    <source>
        <dbReference type="Pfam" id="PF07687"/>
    </source>
</evidence>
<evidence type="ECO:0000313" key="4">
    <source>
        <dbReference type="EMBL" id="CEO96564.1"/>
    </source>
</evidence>
<geneLocation type="mitochondrion" evidence="5"/>
<reference evidence="5 7" key="2">
    <citation type="submission" date="2018-03" db="EMBL/GenBank/DDBJ databases">
        <authorList>
            <person name="Fogelqvist J."/>
        </authorList>
    </citation>
    <scope>NUCLEOTIDE SEQUENCE [LARGE SCALE GENOMIC DNA]</scope>
</reference>
<dbReference type="Gene3D" id="3.30.70.360">
    <property type="match status" value="1"/>
</dbReference>
<dbReference type="EMBL" id="CDSF01000068">
    <property type="protein sequence ID" value="CEO96564.1"/>
    <property type="molecule type" value="Genomic_DNA"/>
</dbReference>
<dbReference type="EMBL" id="OVEO01000003">
    <property type="protein sequence ID" value="SPQ94622.1"/>
    <property type="molecule type" value="Genomic_DNA"/>
</dbReference>
<dbReference type="GO" id="GO:0016787">
    <property type="term" value="F:hydrolase activity"/>
    <property type="evidence" value="ECO:0007669"/>
    <property type="project" value="UniProtKB-KW"/>
</dbReference>
<keyword evidence="5" id="KW-0496">Mitochondrion</keyword>
<feature type="domain" description="Peptidase M20 dimerisation" evidence="3">
    <location>
        <begin position="199"/>
        <end position="309"/>
    </location>
</feature>
<dbReference type="InterPro" id="IPR036264">
    <property type="entry name" value="Bact_exopeptidase_dim_dom"/>
</dbReference>
<dbReference type="InterPro" id="IPR050072">
    <property type="entry name" value="Peptidase_M20A"/>
</dbReference>
<dbReference type="SUPFAM" id="SSF53187">
    <property type="entry name" value="Zn-dependent exopeptidases"/>
    <property type="match status" value="1"/>
</dbReference>
<dbReference type="Proteomes" id="UP000039324">
    <property type="component" value="Unassembled WGS sequence"/>
</dbReference>
<dbReference type="OMA" id="NEYCLFT"/>
<dbReference type="SUPFAM" id="SSF55031">
    <property type="entry name" value="Bacterial exopeptidase dimerisation domain"/>
    <property type="match status" value="1"/>
</dbReference>
<keyword evidence="6" id="KW-1185">Reference proteome</keyword>
<keyword evidence="1" id="KW-0479">Metal-binding</keyword>
<dbReference type="AlphaFoldDB" id="A0A0G4IMZ9"/>
<dbReference type="Pfam" id="PF07687">
    <property type="entry name" value="M20_dimer"/>
    <property type="match status" value="1"/>
</dbReference>
<keyword evidence="2" id="KW-0378">Hydrolase</keyword>